<gene>
    <name evidence="1" type="ORF">JQK92_13660</name>
</gene>
<sequence>MVFSVIEHRRQREIEVREERTNGRHRVVRTLSRRTPVRVCGVRRSAVTGAPVSLIATLMPERRERRSIAGELHCLTPAGLLTMPPPPAFFRGVTCRSLGPDIRQSACQGRWVNASSGQRIRAGERHAHFCFRHESSRQFDARGNDRRDTNRLHEMHGRSRCDGCSAVDRTCNAHVAAPRSATVADSKVFRS</sequence>
<name>A0ABS2B3H4_9BURK</name>
<keyword evidence="2" id="KW-1185">Reference proteome</keyword>
<dbReference type="GeneID" id="56499983"/>
<proteinExistence type="predicted"/>
<evidence type="ECO:0000313" key="2">
    <source>
        <dbReference type="Proteomes" id="UP000755577"/>
    </source>
</evidence>
<dbReference type="Proteomes" id="UP000755577">
    <property type="component" value="Unassembled WGS sequence"/>
</dbReference>
<comment type="caution">
    <text evidence="1">The sequence shown here is derived from an EMBL/GenBank/DDBJ whole genome shotgun (WGS) entry which is preliminary data.</text>
</comment>
<dbReference type="RefSeq" id="WP_174925930.1">
    <property type="nucleotide sequence ID" value="NZ_CABVLY010000005.1"/>
</dbReference>
<dbReference type="EMBL" id="JAFCIQ010000008">
    <property type="protein sequence ID" value="MBM2767475.1"/>
    <property type="molecule type" value="Genomic_DNA"/>
</dbReference>
<accession>A0ABS2B3H4</accession>
<organism evidence="1 2">
    <name type="scientific">Burkholderia anthina</name>
    <dbReference type="NCBI Taxonomy" id="179879"/>
    <lineage>
        <taxon>Bacteria</taxon>
        <taxon>Pseudomonadati</taxon>
        <taxon>Pseudomonadota</taxon>
        <taxon>Betaproteobacteria</taxon>
        <taxon>Burkholderiales</taxon>
        <taxon>Burkholderiaceae</taxon>
        <taxon>Burkholderia</taxon>
        <taxon>Burkholderia cepacia complex</taxon>
    </lineage>
</organism>
<evidence type="ECO:0000313" key="1">
    <source>
        <dbReference type="EMBL" id="MBM2767475.1"/>
    </source>
</evidence>
<reference evidence="1 2" key="1">
    <citation type="submission" date="2021-02" db="EMBL/GenBank/DDBJ databases">
        <title>Draft genome of the type strains Burkholderia anthina DSM16086.</title>
        <authorList>
            <person name="Hertel R."/>
            <person name="Meissner J."/>
            <person name="Poehlein A."/>
            <person name="Daniel R."/>
            <person name="Commichau F.M."/>
        </authorList>
    </citation>
    <scope>NUCLEOTIDE SEQUENCE [LARGE SCALE GENOMIC DNA]</scope>
    <source>
        <strain evidence="1 2">DSM 16086</strain>
    </source>
</reference>
<protein>
    <submittedName>
        <fullName evidence="1">Uncharacterized protein</fullName>
    </submittedName>
</protein>